<dbReference type="AlphaFoldDB" id="A0A239GXP7"/>
<keyword evidence="10" id="KW-0762">Sugar transport</keyword>
<dbReference type="SUPFAM" id="SSF161098">
    <property type="entry name" value="MetI-like"/>
    <property type="match status" value="1"/>
</dbReference>
<dbReference type="InterPro" id="IPR035906">
    <property type="entry name" value="MetI-like_sf"/>
</dbReference>
<dbReference type="GO" id="GO:0055085">
    <property type="term" value="P:transmembrane transport"/>
    <property type="evidence" value="ECO:0007669"/>
    <property type="project" value="InterPro"/>
</dbReference>
<dbReference type="Proteomes" id="UP000198362">
    <property type="component" value="Unassembled WGS sequence"/>
</dbReference>
<dbReference type="PROSITE" id="PS50928">
    <property type="entry name" value="ABC_TM1"/>
    <property type="match status" value="1"/>
</dbReference>
<evidence type="ECO:0000256" key="1">
    <source>
        <dbReference type="ARBA" id="ARBA00004651"/>
    </source>
</evidence>
<dbReference type="GO" id="GO:0005886">
    <property type="term" value="C:plasma membrane"/>
    <property type="evidence" value="ECO:0007669"/>
    <property type="project" value="UniProtKB-SubCell"/>
</dbReference>
<evidence type="ECO:0000256" key="6">
    <source>
        <dbReference type="ARBA" id="ARBA00023136"/>
    </source>
</evidence>
<sequence>MTSAVEARAGSDAPTGQRPARRRRRRRNERVGYLFILPATAHLVLFALVPILFSLYLSFHEWTSPSFLEAPFVGLDNYVSLFSDDPFWHAMYNTAYYTVLSVPIGMAVSLALAVVVNQKLRGVNVFRAVFFMPVITSWVAVSVIWITLLSPDAGLVNYLFRLLHLPQQNWLDDPHTAMFAIVLINTWKTAGFSMVIWLAGLQAVPRELLEAASIDGAGKWRQFWNVTLPLLAPTTIFLVITGVIGGFQVFTPMYVITEGGPLGATDVAVYHIYQRAFEEFSMGYASAQAWVLFAVIFVVTLLQLWFIRRRGESNLI</sequence>
<keyword evidence="3" id="KW-1003">Cell membrane</keyword>
<gene>
    <name evidence="10" type="ORF">SAMN05421812_101612</name>
</gene>
<dbReference type="OrthoDB" id="9804439at2"/>
<dbReference type="InterPro" id="IPR051393">
    <property type="entry name" value="ABC_transporter_permease"/>
</dbReference>
<evidence type="ECO:0000313" key="10">
    <source>
        <dbReference type="EMBL" id="SNS73907.1"/>
    </source>
</evidence>
<evidence type="ECO:0000256" key="3">
    <source>
        <dbReference type="ARBA" id="ARBA00022475"/>
    </source>
</evidence>
<feature type="transmembrane region" description="Helical" evidence="7">
    <location>
        <begin position="287"/>
        <end position="307"/>
    </location>
</feature>
<evidence type="ECO:0000313" key="11">
    <source>
        <dbReference type="Proteomes" id="UP000198362"/>
    </source>
</evidence>
<accession>A0A239GXP7</accession>
<dbReference type="InterPro" id="IPR000515">
    <property type="entry name" value="MetI-like"/>
</dbReference>
<proteinExistence type="inferred from homology"/>
<dbReference type="RefSeq" id="WP_089244355.1">
    <property type="nucleotide sequence ID" value="NZ_FZPH01000001.1"/>
</dbReference>
<feature type="transmembrane region" description="Helical" evidence="7">
    <location>
        <begin position="31"/>
        <end position="57"/>
    </location>
</feature>
<evidence type="ECO:0000256" key="8">
    <source>
        <dbReference type="SAM" id="MobiDB-lite"/>
    </source>
</evidence>
<keyword evidence="2 7" id="KW-0813">Transport</keyword>
<dbReference type="PANTHER" id="PTHR30193">
    <property type="entry name" value="ABC TRANSPORTER PERMEASE PROTEIN"/>
    <property type="match status" value="1"/>
</dbReference>
<feature type="transmembrane region" description="Helical" evidence="7">
    <location>
        <begin position="177"/>
        <end position="199"/>
    </location>
</feature>
<evidence type="ECO:0000259" key="9">
    <source>
        <dbReference type="PROSITE" id="PS50928"/>
    </source>
</evidence>
<dbReference type="Pfam" id="PF00528">
    <property type="entry name" value="BPD_transp_1"/>
    <property type="match status" value="1"/>
</dbReference>
<keyword evidence="4 7" id="KW-0812">Transmembrane</keyword>
<feature type="transmembrane region" description="Helical" evidence="7">
    <location>
        <begin position="95"/>
        <end position="116"/>
    </location>
</feature>
<keyword evidence="5 7" id="KW-1133">Transmembrane helix</keyword>
<keyword evidence="11" id="KW-1185">Reference proteome</keyword>
<evidence type="ECO:0000256" key="4">
    <source>
        <dbReference type="ARBA" id="ARBA00022692"/>
    </source>
</evidence>
<reference evidence="10 11" key="1">
    <citation type="submission" date="2017-06" db="EMBL/GenBank/DDBJ databases">
        <authorList>
            <person name="Kim H.J."/>
            <person name="Triplett B.A."/>
        </authorList>
    </citation>
    <scope>NUCLEOTIDE SEQUENCE [LARGE SCALE GENOMIC DNA]</scope>
    <source>
        <strain evidence="10 11">CGMCC 4.5593</strain>
    </source>
</reference>
<dbReference type="Gene3D" id="1.10.3720.10">
    <property type="entry name" value="MetI-like"/>
    <property type="match status" value="1"/>
</dbReference>
<evidence type="ECO:0000256" key="5">
    <source>
        <dbReference type="ARBA" id="ARBA00022989"/>
    </source>
</evidence>
<organism evidence="10 11">
    <name type="scientific">Asanoa hainanensis</name>
    <dbReference type="NCBI Taxonomy" id="560556"/>
    <lineage>
        <taxon>Bacteria</taxon>
        <taxon>Bacillati</taxon>
        <taxon>Actinomycetota</taxon>
        <taxon>Actinomycetes</taxon>
        <taxon>Micromonosporales</taxon>
        <taxon>Micromonosporaceae</taxon>
        <taxon>Asanoa</taxon>
    </lineage>
</organism>
<feature type="domain" description="ABC transmembrane type-1" evidence="9">
    <location>
        <begin position="91"/>
        <end position="303"/>
    </location>
</feature>
<protein>
    <submittedName>
        <fullName evidence="10">Multiple sugar transport system permease protein</fullName>
    </submittedName>
</protein>
<name>A0A239GXP7_9ACTN</name>
<feature type="transmembrane region" description="Helical" evidence="7">
    <location>
        <begin position="228"/>
        <end position="250"/>
    </location>
</feature>
<feature type="transmembrane region" description="Helical" evidence="7">
    <location>
        <begin position="128"/>
        <end position="148"/>
    </location>
</feature>
<keyword evidence="6 7" id="KW-0472">Membrane</keyword>
<evidence type="ECO:0000256" key="7">
    <source>
        <dbReference type="RuleBase" id="RU363032"/>
    </source>
</evidence>
<feature type="region of interest" description="Disordered" evidence="8">
    <location>
        <begin position="1"/>
        <end position="25"/>
    </location>
</feature>
<evidence type="ECO:0000256" key="2">
    <source>
        <dbReference type="ARBA" id="ARBA00022448"/>
    </source>
</evidence>
<dbReference type="CDD" id="cd06261">
    <property type="entry name" value="TM_PBP2"/>
    <property type="match status" value="1"/>
</dbReference>
<comment type="similarity">
    <text evidence="7">Belongs to the binding-protein-dependent transport system permease family.</text>
</comment>
<dbReference type="EMBL" id="FZPH01000001">
    <property type="protein sequence ID" value="SNS73907.1"/>
    <property type="molecule type" value="Genomic_DNA"/>
</dbReference>
<dbReference type="PANTHER" id="PTHR30193:SF37">
    <property type="entry name" value="INNER MEMBRANE ABC TRANSPORTER PERMEASE PROTEIN YCJO"/>
    <property type="match status" value="1"/>
</dbReference>
<comment type="subcellular location">
    <subcellularLocation>
        <location evidence="1 7">Cell membrane</location>
        <topology evidence="1 7">Multi-pass membrane protein</topology>
    </subcellularLocation>
</comment>